<dbReference type="SUPFAM" id="SSF50475">
    <property type="entry name" value="FMN-binding split barrel"/>
    <property type="match status" value="1"/>
</dbReference>
<evidence type="ECO:0000313" key="2">
    <source>
        <dbReference type="EMBL" id="GAA0936855.1"/>
    </source>
</evidence>
<gene>
    <name evidence="2" type="ORF">GCM10009550_02990</name>
</gene>
<feature type="domain" description="Pyridoxamine 5'-phosphate oxidase N-terminal" evidence="1">
    <location>
        <begin position="15"/>
        <end position="119"/>
    </location>
</feature>
<dbReference type="InterPro" id="IPR019920">
    <property type="entry name" value="F420-binding_dom_put"/>
</dbReference>
<evidence type="ECO:0000313" key="3">
    <source>
        <dbReference type="Proteomes" id="UP001500665"/>
    </source>
</evidence>
<evidence type="ECO:0000259" key="1">
    <source>
        <dbReference type="Pfam" id="PF01243"/>
    </source>
</evidence>
<dbReference type="NCBIfam" id="TIGR03618">
    <property type="entry name" value="Rv1155_F420"/>
    <property type="match status" value="1"/>
</dbReference>
<dbReference type="Proteomes" id="UP001500665">
    <property type="component" value="Unassembled WGS sequence"/>
</dbReference>
<protein>
    <recommendedName>
        <fullName evidence="1">Pyridoxamine 5'-phosphate oxidase N-terminal domain-containing protein</fullName>
    </recommendedName>
</protein>
<dbReference type="InterPro" id="IPR012349">
    <property type="entry name" value="Split_barrel_FMN-bd"/>
</dbReference>
<sequence length="145" mass="16110">MTMPPSQQDLWKTVTGNHQGILATLTPDGLPHLSNVHYLADPATRTIRISTTTTRRKGRNLLRDPRAVLHVPGPDFFNFTVVEGTLTLAPATTPGDPATNDLHEIHSAFNGESPRPAFDHKMIRTHRMVVHIKATRLYGLIHNGR</sequence>
<dbReference type="EMBL" id="BAAAHH010000001">
    <property type="protein sequence ID" value="GAA0936855.1"/>
    <property type="molecule type" value="Genomic_DNA"/>
</dbReference>
<name>A0ABN1Q356_9ACTN</name>
<proteinExistence type="predicted"/>
<comment type="caution">
    <text evidence="2">The sequence shown here is derived from an EMBL/GenBank/DDBJ whole genome shotgun (WGS) entry which is preliminary data.</text>
</comment>
<dbReference type="InterPro" id="IPR011576">
    <property type="entry name" value="Pyridox_Oxase_N"/>
</dbReference>
<dbReference type="Pfam" id="PF01243">
    <property type="entry name" value="PNPOx_N"/>
    <property type="match status" value="1"/>
</dbReference>
<reference evidence="2 3" key="1">
    <citation type="journal article" date="2019" name="Int. J. Syst. Evol. Microbiol.">
        <title>The Global Catalogue of Microorganisms (GCM) 10K type strain sequencing project: providing services to taxonomists for standard genome sequencing and annotation.</title>
        <authorList>
            <consortium name="The Broad Institute Genomics Platform"/>
            <consortium name="The Broad Institute Genome Sequencing Center for Infectious Disease"/>
            <person name="Wu L."/>
            <person name="Ma J."/>
        </authorList>
    </citation>
    <scope>NUCLEOTIDE SEQUENCE [LARGE SCALE GENOMIC DNA]</scope>
    <source>
        <strain evidence="2 3">JCM 10696</strain>
    </source>
</reference>
<dbReference type="Gene3D" id="2.30.110.10">
    <property type="entry name" value="Electron Transport, Fmn-binding Protein, Chain A"/>
    <property type="match status" value="1"/>
</dbReference>
<organism evidence="2 3">
    <name type="scientific">Actinocorallia libanotica</name>
    <dbReference type="NCBI Taxonomy" id="46162"/>
    <lineage>
        <taxon>Bacteria</taxon>
        <taxon>Bacillati</taxon>
        <taxon>Actinomycetota</taxon>
        <taxon>Actinomycetes</taxon>
        <taxon>Streptosporangiales</taxon>
        <taxon>Thermomonosporaceae</taxon>
        <taxon>Actinocorallia</taxon>
    </lineage>
</organism>
<keyword evidence="3" id="KW-1185">Reference proteome</keyword>
<dbReference type="RefSeq" id="WP_344235807.1">
    <property type="nucleotide sequence ID" value="NZ_BAAAHH010000001.1"/>
</dbReference>
<accession>A0ABN1Q356</accession>